<feature type="domain" description="Excalibur calcium-binding" evidence="3">
    <location>
        <begin position="34"/>
        <end position="71"/>
    </location>
</feature>
<evidence type="ECO:0000256" key="1">
    <source>
        <dbReference type="SAM" id="Phobius"/>
    </source>
</evidence>
<dbReference type="Proteomes" id="UP000502706">
    <property type="component" value="Chromosome"/>
</dbReference>
<feature type="signal peptide" evidence="2">
    <location>
        <begin position="1"/>
        <end position="21"/>
    </location>
</feature>
<proteinExistence type="predicted"/>
<keyword evidence="2" id="KW-0732">Signal</keyword>
<feature type="chain" id="PRO_5038415689" evidence="2">
    <location>
        <begin position="22"/>
        <end position="138"/>
    </location>
</feature>
<dbReference type="KEGG" id="rmar:GBA65_19450"/>
<dbReference type="NCBIfam" id="TIGR01167">
    <property type="entry name" value="LPXTG_anchor"/>
    <property type="match status" value="1"/>
</dbReference>
<dbReference type="Pfam" id="PF05901">
    <property type="entry name" value="Excalibur"/>
    <property type="match status" value="1"/>
</dbReference>
<accession>A0A6G8Q1M4</accession>
<sequence>MRRFMLLVGLCAVLVSVLATAAYAQTSGPSGADGTYNCVDFTDQGQAQEFYNNDPGDTNGLDEDGDGIACESLPTAVPGDDGGTVLVPAGGGGYQYVEPTTPATTTTAATALPATGGPSLALLAGALLVGAGLVLRRR</sequence>
<keyword evidence="1" id="KW-1133">Transmembrane helix</keyword>
<keyword evidence="1" id="KW-0812">Transmembrane</keyword>
<dbReference type="SMART" id="SM00894">
    <property type="entry name" value="Excalibur"/>
    <property type="match status" value="1"/>
</dbReference>
<dbReference type="AlphaFoldDB" id="A0A6G8Q1M4"/>
<evidence type="ECO:0000313" key="5">
    <source>
        <dbReference type="Proteomes" id="UP000502706"/>
    </source>
</evidence>
<keyword evidence="5" id="KW-1185">Reference proteome</keyword>
<protein>
    <submittedName>
        <fullName evidence="4">LPXTG cell wall anchor domain-containing protein</fullName>
    </submittedName>
</protein>
<dbReference type="RefSeq" id="WP_207955956.1">
    <property type="nucleotide sequence ID" value="NZ_CP045121.1"/>
</dbReference>
<evidence type="ECO:0000256" key="2">
    <source>
        <dbReference type="SAM" id="SignalP"/>
    </source>
</evidence>
<feature type="transmembrane region" description="Helical" evidence="1">
    <location>
        <begin position="116"/>
        <end position="135"/>
    </location>
</feature>
<gene>
    <name evidence="4" type="ORF">GBA65_19450</name>
</gene>
<keyword evidence="1" id="KW-0472">Membrane</keyword>
<reference evidence="4 5" key="1">
    <citation type="submission" date="2019-10" db="EMBL/GenBank/DDBJ databases">
        <title>Rubrobacter sp nov SCSIO 52915 isolated from a deep-sea sediment in the South China Sea.</title>
        <authorList>
            <person name="Chen R.W."/>
        </authorList>
    </citation>
    <scope>NUCLEOTIDE SEQUENCE [LARGE SCALE GENOMIC DNA]</scope>
    <source>
        <strain evidence="4 5">SCSIO 52915</strain>
    </source>
</reference>
<organism evidence="4 5">
    <name type="scientific">Rubrobacter marinus</name>
    <dbReference type="NCBI Taxonomy" id="2653852"/>
    <lineage>
        <taxon>Bacteria</taxon>
        <taxon>Bacillati</taxon>
        <taxon>Actinomycetota</taxon>
        <taxon>Rubrobacteria</taxon>
        <taxon>Rubrobacterales</taxon>
        <taxon>Rubrobacteraceae</taxon>
        <taxon>Rubrobacter</taxon>
    </lineage>
</organism>
<evidence type="ECO:0000259" key="3">
    <source>
        <dbReference type="SMART" id="SM00894"/>
    </source>
</evidence>
<evidence type="ECO:0000313" key="4">
    <source>
        <dbReference type="EMBL" id="QIN80335.1"/>
    </source>
</evidence>
<dbReference type="InterPro" id="IPR008613">
    <property type="entry name" value="Excalibur_Ca-bd_domain"/>
</dbReference>
<dbReference type="EMBL" id="CP045121">
    <property type="protein sequence ID" value="QIN80335.1"/>
    <property type="molecule type" value="Genomic_DNA"/>
</dbReference>
<name>A0A6G8Q1M4_9ACTN</name>